<evidence type="ECO:0000313" key="3">
    <source>
        <dbReference type="Proteomes" id="UP000075243"/>
    </source>
</evidence>
<organism evidence="2 3">
    <name type="scientific">Cajanus cajan</name>
    <name type="common">Pigeon pea</name>
    <name type="synonym">Cajanus indicus</name>
    <dbReference type="NCBI Taxonomy" id="3821"/>
    <lineage>
        <taxon>Eukaryota</taxon>
        <taxon>Viridiplantae</taxon>
        <taxon>Streptophyta</taxon>
        <taxon>Embryophyta</taxon>
        <taxon>Tracheophyta</taxon>
        <taxon>Spermatophyta</taxon>
        <taxon>Magnoliopsida</taxon>
        <taxon>eudicotyledons</taxon>
        <taxon>Gunneridae</taxon>
        <taxon>Pentapetalae</taxon>
        <taxon>rosids</taxon>
        <taxon>fabids</taxon>
        <taxon>Fabales</taxon>
        <taxon>Fabaceae</taxon>
        <taxon>Papilionoideae</taxon>
        <taxon>50 kb inversion clade</taxon>
        <taxon>NPAAA clade</taxon>
        <taxon>indigoferoid/millettioid clade</taxon>
        <taxon>Phaseoleae</taxon>
        <taxon>Cajanus</taxon>
    </lineage>
</organism>
<feature type="domain" description="Reverse transcriptase Ty1/copia-type" evidence="1">
    <location>
        <begin position="53"/>
        <end position="125"/>
    </location>
</feature>
<name>A0A151S241_CAJCA</name>
<dbReference type="Gramene" id="C.cajan_29696.t">
    <property type="protein sequence ID" value="C.cajan_29696.t.cds1"/>
    <property type="gene ID" value="C.cajan_29696"/>
</dbReference>
<sequence length="126" mass="14391">MEDYVSGERLLEEEDIVHMASVDSTNPICFEDAVKSTKWRQTMEDEIVAIEKNDTWKLVELPNGAKKIGVKWIYKTKLNEHGEVDKFKAQLVAMGYSQNHGIDYNEVFAPIARMDIVTMVITLAAR</sequence>
<protein>
    <submittedName>
        <fullName evidence="2">Retrovirus-related Pol polyprotein from transposon TNT 1-94</fullName>
    </submittedName>
</protein>
<evidence type="ECO:0000259" key="1">
    <source>
        <dbReference type="Pfam" id="PF07727"/>
    </source>
</evidence>
<gene>
    <name evidence="2" type="ORF">KK1_029380</name>
</gene>
<evidence type="ECO:0000313" key="2">
    <source>
        <dbReference type="EMBL" id="KYP48895.1"/>
    </source>
</evidence>
<dbReference type="Proteomes" id="UP000075243">
    <property type="component" value="Unassembled WGS sequence"/>
</dbReference>
<dbReference type="InterPro" id="IPR013103">
    <property type="entry name" value="RVT_2"/>
</dbReference>
<keyword evidence="3" id="KW-1185">Reference proteome</keyword>
<dbReference type="OMA" id="EEDIVHM"/>
<accession>A0A151S241</accession>
<dbReference type="EMBL" id="KQ483488">
    <property type="protein sequence ID" value="KYP48895.1"/>
    <property type="molecule type" value="Genomic_DNA"/>
</dbReference>
<dbReference type="AlphaFoldDB" id="A0A151S241"/>
<reference evidence="2" key="1">
    <citation type="journal article" date="2012" name="Nat. Biotechnol.">
        <title>Draft genome sequence of pigeonpea (Cajanus cajan), an orphan legume crop of resource-poor farmers.</title>
        <authorList>
            <person name="Varshney R.K."/>
            <person name="Chen W."/>
            <person name="Li Y."/>
            <person name="Bharti A.K."/>
            <person name="Saxena R.K."/>
            <person name="Schlueter J.A."/>
            <person name="Donoghue M.T."/>
            <person name="Azam S."/>
            <person name="Fan G."/>
            <person name="Whaley A.M."/>
            <person name="Farmer A.D."/>
            <person name="Sheridan J."/>
            <person name="Iwata A."/>
            <person name="Tuteja R."/>
            <person name="Penmetsa R.V."/>
            <person name="Wu W."/>
            <person name="Upadhyaya H.D."/>
            <person name="Yang S.P."/>
            <person name="Shah T."/>
            <person name="Saxena K.B."/>
            <person name="Michael T."/>
            <person name="McCombie W.R."/>
            <person name="Yang B."/>
            <person name="Zhang G."/>
            <person name="Yang H."/>
            <person name="Wang J."/>
            <person name="Spillane C."/>
            <person name="Cook D.R."/>
            <person name="May G.D."/>
            <person name="Xu X."/>
            <person name="Jackson S.A."/>
        </authorList>
    </citation>
    <scope>NUCLEOTIDE SEQUENCE [LARGE SCALE GENOMIC DNA]</scope>
</reference>
<proteinExistence type="predicted"/>
<dbReference type="Pfam" id="PF07727">
    <property type="entry name" value="RVT_2"/>
    <property type="match status" value="1"/>
</dbReference>